<dbReference type="GO" id="GO:0005509">
    <property type="term" value="F:calcium ion binding"/>
    <property type="evidence" value="ECO:0007669"/>
    <property type="project" value="TreeGrafter"/>
</dbReference>
<dbReference type="EMBL" id="CAJOBA010069189">
    <property type="protein sequence ID" value="CAF4381320.1"/>
    <property type="molecule type" value="Genomic_DNA"/>
</dbReference>
<dbReference type="InterPro" id="IPR035892">
    <property type="entry name" value="C2_domain_sf"/>
</dbReference>
<dbReference type="GO" id="GO:0008429">
    <property type="term" value="F:phosphatidylethanolamine binding"/>
    <property type="evidence" value="ECO:0007669"/>
    <property type="project" value="TreeGrafter"/>
</dbReference>
<protein>
    <recommendedName>
        <fullName evidence="3">Synaptotagmin SMP domain-containing protein</fullName>
    </recommendedName>
</protein>
<keyword evidence="2" id="KW-1133">Transmembrane helix</keyword>
<sequence length="123" mass="13698">FRGDLRIILSPLIHDIPLVGAVTYFFLKTPSIDFNLTDAGSLMDLPGLNKTMLIVINDIVRGMMVLPNRQVFPLVTNIPLGHLRWSSPQGVLRVYIIKARDLIKADINFIGRGKSDPFVKVTG</sequence>
<comment type="caution">
    <text evidence="5">The sequence shown here is derived from an EMBL/GenBank/DDBJ whole genome shotgun (WGS) entry which is preliminary data.</text>
</comment>
<feature type="non-terminal residue" evidence="5">
    <location>
        <position position="1"/>
    </location>
</feature>
<evidence type="ECO:0000256" key="1">
    <source>
        <dbReference type="ARBA" id="ARBA00022692"/>
    </source>
</evidence>
<organism evidence="5 6">
    <name type="scientific">Didymodactylos carnosus</name>
    <dbReference type="NCBI Taxonomy" id="1234261"/>
    <lineage>
        <taxon>Eukaryota</taxon>
        <taxon>Metazoa</taxon>
        <taxon>Spiralia</taxon>
        <taxon>Gnathifera</taxon>
        <taxon>Rotifera</taxon>
        <taxon>Eurotatoria</taxon>
        <taxon>Bdelloidea</taxon>
        <taxon>Philodinida</taxon>
        <taxon>Philodinidae</taxon>
        <taxon>Didymodactylos</taxon>
    </lineage>
</organism>
<evidence type="ECO:0000313" key="4">
    <source>
        <dbReference type="EMBL" id="CAF1581641.1"/>
    </source>
</evidence>
<name>A0A8S2VNM0_9BILA</name>
<dbReference type="GO" id="GO:0005544">
    <property type="term" value="F:calcium-dependent phospholipid binding"/>
    <property type="evidence" value="ECO:0007669"/>
    <property type="project" value="TreeGrafter"/>
</dbReference>
<evidence type="ECO:0000256" key="2">
    <source>
        <dbReference type="ARBA" id="ARBA00022989"/>
    </source>
</evidence>
<dbReference type="PANTHER" id="PTHR45761">
    <property type="entry name" value="EXTENDED SYNAPTOTAGMIN-LIKE PROTEIN 2, ISOFORM C"/>
    <property type="match status" value="1"/>
</dbReference>
<dbReference type="SUPFAM" id="SSF49562">
    <property type="entry name" value="C2 domain (Calcium/lipid-binding domain, CaLB)"/>
    <property type="match status" value="1"/>
</dbReference>
<dbReference type="GO" id="GO:0035091">
    <property type="term" value="F:phosphatidylinositol binding"/>
    <property type="evidence" value="ECO:0007669"/>
    <property type="project" value="TreeGrafter"/>
</dbReference>
<dbReference type="Proteomes" id="UP000682733">
    <property type="component" value="Unassembled WGS sequence"/>
</dbReference>
<keyword evidence="2" id="KW-0472">Membrane</keyword>
<dbReference type="PANTHER" id="PTHR45761:SF1">
    <property type="entry name" value="EXTENDED SYNAPTOTAGMIN-LIKE PROTEIN 2, ISOFORM C"/>
    <property type="match status" value="1"/>
</dbReference>
<evidence type="ECO:0000259" key="3">
    <source>
        <dbReference type="Pfam" id="PF17047"/>
    </source>
</evidence>
<gene>
    <name evidence="4" type="ORF">OVA965_LOCUS41009</name>
    <name evidence="5" type="ORF">TMI583_LOCUS42559</name>
</gene>
<accession>A0A8S2VNM0</accession>
<feature type="non-terminal residue" evidence="5">
    <location>
        <position position="123"/>
    </location>
</feature>
<reference evidence="5" key="1">
    <citation type="submission" date="2021-02" db="EMBL/GenBank/DDBJ databases">
        <authorList>
            <person name="Nowell W R."/>
        </authorList>
    </citation>
    <scope>NUCLEOTIDE SEQUENCE</scope>
</reference>
<dbReference type="InterPro" id="IPR039010">
    <property type="entry name" value="Synaptotagmin_SMP"/>
</dbReference>
<dbReference type="Pfam" id="PF17047">
    <property type="entry name" value="SMP_LBD"/>
    <property type="match status" value="1"/>
</dbReference>
<evidence type="ECO:0000313" key="5">
    <source>
        <dbReference type="EMBL" id="CAF4381320.1"/>
    </source>
</evidence>
<keyword evidence="1" id="KW-0812">Transmembrane</keyword>
<dbReference type="Proteomes" id="UP000677228">
    <property type="component" value="Unassembled WGS sequence"/>
</dbReference>
<proteinExistence type="predicted"/>
<dbReference type="Gene3D" id="2.60.40.150">
    <property type="entry name" value="C2 domain"/>
    <property type="match status" value="1"/>
</dbReference>
<dbReference type="GO" id="GO:0031210">
    <property type="term" value="F:phosphatidylcholine binding"/>
    <property type="evidence" value="ECO:0007669"/>
    <property type="project" value="TreeGrafter"/>
</dbReference>
<dbReference type="EMBL" id="CAJNOK010046079">
    <property type="protein sequence ID" value="CAF1581641.1"/>
    <property type="molecule type" value="Genomic_DNA"/>
</dbReference>
<evidence type="ECO:0000313" key="6">
    <source>
        <dbReference type="Proteomes" id="UP000682733"/>
    </source>
</evidence>
<dbReference type="AlphaFoldDB" id="A0A8S2VNM0"/>
<feature type="domain" description="Synaptotagmin SMP" evidence="3">
    <location>
        <begin position="2"/>
        <end position="75"/>
    </location>
</feature>
<dbReference type="InterPro" id="IPR051634">
    <property type="entry name" value="Extended_Synaptotagmin"/>
</dbReference>
<dbReference type="GO" id="GO:0005789">
    <property type="term" value="C:endoplasmic reticulum membrane"/>
    <property type="evidence" value="ECO:0007669"/>
    <property type="project" value="TreeGrafter"/>
</dbReference>